<evidence type="ECO:0000256" key="4">
    <source>
        <dbReference type="ARBA" id="ARBA00023186"/>
    </source>
</evidence>
<reference evidence="5 6" key="1">
    <citation type="submission" date="2019-03" db="EMBL/GenBank/DDBJ databases">
        <title>Genomic Encyclopedia of Type Strains, Phase IV (KMG-IV): sequencing the most valuable type-strain genomes for metagenomic binning, comparative biology and taxonomic classification.</title>
        <authorList>
            <person name="Goeker M."/>
        </authorList>
    </citation>
    <scope>NUCLEOTIDE SEQUENCE [LARGE SCALE GENOMIC DNA]</scope>
    <source>
        <strain evidence="5 6">DSM 45934</strain>
    </source>
</reference>
<evidence type="ECO:0000256" key="1">
    <source>
        <dbReference type="ARBA" id="ARBA00004496"/>
    </source>
</evidence>
<keyword evidence="6" id="KW-1185">Reference proteome</keyword>
<dbReference type="Proteomes" id="UP000295680">
    <property type="component" value="Unassembled WGS sequence"/>
</dbReference>
<protein>
    <submittedName>
        <fullName evidence="5">ESAT-6 protein secretion system EspG family protein</fullName>
    </submittedName>
</protein>
<dbReference type="AlphaFoldDB" id="A0A4V2S5J0"/>
<sequence>MPGVLGFAIGAVVAASASMYPEAEAVRVVERFDPTDPAGTRPDEVHFGLIELGLLATHAGVRVPYPLRAPSFEPAAAGSMLRARGLADDSGPVGAAAELATALRNHRSAVDLVLIDPQGTVGAVALPHNTSALICSQRLGNGRTGSVRVRRVTDASLTRELLGIVPAVPAAVSMPIALPPSVVESADDTPDERRLRAAVRESGGDPDVLDRLAELLPTVTGRGQLGATGHTGVRTELSWLDGPRGRLRVDRVDGWVSVNPLRRTDLLCTLAGLAAAVGDGQPTW</sequence>
<keyword evidence="3" id="KW-0963">Cytoplasm</keyword>
<evidence type="ECO:0000313" key="5">
    <source>
        <dbReference type="EMBL" id="TCO52300.1"/>
    </source>
</evidence>
<dbReference type="EMBL" id="SLWS01000012">
    <property type="protein sequence ID" value="TCO52300.1"/>
    <property type="molecule type" value="Genomic_DNA"/>
</dbReference>
<comment type="subcellular location">
    <subcellularLocation>
        <location evidence="1">Cytoplasm</location>
    </subcellularLocation>
</comment>
<organism evidence="5 6">
    <name type="scientific">Actinocrispum wychmicini</name>
    <dbReference type="NCBI Taxonomy" id="1213861"/>
    <lineage>
        <taxon>Bacteria</taxon>
        <taxon>Bacillati</taxon>
        <taxon>Actinomycetota</taxon>
        <taxon>Actinomycetes</taxon>
        <taxon>Pseudonocardiales</taxon>
        <taxon>Pseudonocardiaceae</taxon>
        <taxon>Actinocrispum</taxon>
    </lineage>
</organism>
<evidence type="ECO:0000256" key="2">
    <source>
        <dbReference type="ARBA" id="ARBA00006411"/>
    </source>
</evidence>
<evidence type="ECO:0000313" key="6">
    <source>
        <dbReference type="Proteomes" id="UP000295680"/>
    </source>
</evidence>
<accession>A0A4V2S5J0</accession>
<keyword evidence="4" id="KW-0143">Chaperone</keyword>
<evidence type="ECO:0000256" key="3">
    <source>
        <dbReference type="ARBA" id="ARBA00022490"/>
    </source>
</evidence>
<comment type="similarity">
    <text evidence="2">Belongs to the EspG family.</text>
</comment>
<dbReference type="Pfam" id="PF14011">
    <property type="entry name" value="ESX-1_EspG"/>
    <property type="match status" value="1"/>
</dbReference>
<gene>
    <name evidence="5" type="ORF">EV192_11231</name>
</gene>
<dbReference type="InterPro" id="IPR025734">
    <property type="entry name" value="EspG"/>
</dbReference>
<comment type="caution">
    <text evidence="5">The sequence shown here is derived from an EMBL/GenBank/DDBJ whole genome shotgun (WGS) entry which is preliminary data.</text>
</comment>
<proteinExistence type="inferred from homology"/>
<name>A0A4V2S5J0_9PSEU</name>